<feature type="region of interest" description="Disordered" evidence="3">
    <location>
        <begin position="88"/>
        <end position="110"/>
    </location>
</feature>
<dbReference type="OMA" id="SANQMQT"/>
<feature type="region of interest" description="Disordered" evidence="3">
    <location>
        <begin position="193"/>
        <end position="244"/>
    </location>
</feature>
<feature type="compositionally biased region" description="Acidic residues" evidence="3">
    <location>
        <begin position="1"/>
        <end position="12"/>
    </location>
</feature>
<dbReference type="Ensembl" id="ENSTNIT00000014384.1">
    <property type="protein sequence ID" value="ENSTNIP00000014187.1"/>
    <property type="gene ID" value="ENSTNIG00000011248.1"/>
</dbReference>
<dbReference type="PANTHER" id="PTHR45929:SF2">
    <property type="entry name" value="SIGNAL TRANSDUCING ADAPTER MOLECULE 1"/>
    <property type="match status" value="1"/>
</dbReference>
<feature type="compositionally biased region" description="Acidic residues" evidence="3">
    <location>
        <begin position="310"/>
        <end position="320"/>
    </location>
</feature>
<feature type="compositionally biased region" description="Polar residues" evidence="3">
    <location>
        <begin position="544"/>
        <end position="559"/>
    </location>
</feature>
<evidence type="ECO:0000256" key="3">
    <source>
        <dbReference type="SAM" id="MobiDB-lite"/>
    </source>
</evidence>
<feature type="region of interest" description="Disordered" evidence="3">
    <location>
        <begin position="1"/>
        <end position="49"/>
    </location>
</feature>
<dbReference type="CDD" id="cd11816">
    <property type="entry name" value="SH3_Eve1_3"/>
    <property type="match status" value="1"/>
</dbReference>
<keyword evidence="1 2" id="KW-0728">SH3 domain</keyword>
<dbReference type="GO" id="GO:0043328">
    <property type="term" value="P:protein transport to vacuole involved in ubiquitin-dependent protein catabolic process via the multivesicular body sorting pathway"/>
    <property type="evidence" value="ECO:0007669"/>
    <property type="project" value="TreeGrafter"/>
</dbReference>
<feature type="region of interest" description="Disordered" evidence="3">
    <location>
        <begin position="134"/>
        <end position="172"/>
    </location>
</feature>
<dbReference type="AlphaFoldDB" id="H3D101"/>
<dbReference type="PROSITE" id="PS50002">
    <property type="entry name" value="SH3"/>
    <property type="match status" value="1"/>
</dbReference>
<dbReference type="InterPro" id="IPR036028">
    <property type="entry name" value="SH3-like_dom_sf"/>
</dbReference>
<evidence type="ECO:0000259" key="4">
    <source>
        <dbReference type="PROSITE" id="PS50002"/>
    </source>
</evidence>
<keyword evidence="6" id="KW-1185">Reference proteome</keyword>
<reference evidence="5" key="3">
    <citation type="submission" date="2025-09" db="UniProtKB">
        <authorList>
            <consortium name="Ensembl"/>
        </authorList>
    </citation>
    <scope>IDENTIFICATION</scope>
</reference>
<feature type="region of interest" description="Disordered" evidence="3">
    <location>
        <begin position="290"/>
        <end position="471"/>
    </location>
</feature>
<feature type="compositionally biased region" description="Polar residues" evidence="3">
    <location>
        <begin position="611"/>
        <end position="631"/>
    </location>
</feature>
<feature type="compositionally biased region" description="Low complexity" evidence="3">
    <location>
        <begin position="352"/>
        <end position="365"/>
    </location>
</feature>
<feature type="region of interest" description="Disordered" evidence="3">
    <location>
        <begin position="519"/>
        <end position="658"/>
    </location>
</feature>
<reference evidence="5" key="2">
    <citation type="submission" date="2025-08" db="UniProtKB">
        <authorList>
            <consortium name="Ensembl"/>
        </authorList>
    </citation>
    <scope>IDENTIFICATION</scope>
</reference>
<evidence type="ECO:0000256" key="1">
    <source>
        <dbReference type="ARBA" id="ARBA00022443"/>
    </source>
</evidence>
<dbReference type="InterPro" id="IPR001452">
    <property type="entry name" value="SH3_domain"/>
</dbReference>
<dbReference type="STRING" id="99883.ENSTNIP00000014187"/>
<organism evidence="5 6">
    <name type="scientific">Tetraodon nigroviridis</name>
    <name type="common">Spotted green pufferfish</name>
    <name type="synonym">Chelonodon nigroviridis</name>
    <dbReference type="NCBI Taxonomy" id="99883"/>
    <lineage>
        <taxon>Eukaryota</taxon>
        <taxon>Metazoa</taxon>
        <taxon>Chordata</taxon>
        <taxon>Craniata</taxon>
        <taxon>Vertebrata</taxon>
        <taxon>Euteleostomi</taxon>
        <taxon>Actinopterygii</taxon>
        <taxon>Neopterygii</taxon>
        <taxon>Teleostei</taxon>
        <taxon>Neoteleostei</taxon>
        <taxon>Acanthomorphata</taxon>
        <taxon>Eupercaria</taxon>
        <taxon>Tetraodontiformes</taxon>
        <taxon>Tetradontoidea</taxon>
        <taxon>Tetraodontidae</taxon>
        <taxon>Tetraodon</taxon>
    </lineage>
</organism>
<reference evidence="6" key="1">
    <citation type="journal article" date="2004" name="Nature">
        <title>Genome duplication in the teleost fish Tetraodon nigroviridis reveals the early vertebrate proto-karyotype.</title>
        <authorList>
            <person name="Jaillon O."/>
            <person name="Aury J.-M."/>
            <person name="Brunet F."/>
            <person name="Petit J.-L."/>
            <person name="Stange-Thomann N."/>
            <person name="Mauceli E."/>
            <person name="Bouneau L."/>
            <person name="Fischer C."/>
            <person name="Ozouf-Costaz C."/>
            <person name="Bernot A."/>
            <person name="Nicaud S."/>
            <person name="Jaffe D."/>
            <person name="Fisher S."/>
            <person name="Lutfalla G."/>
            <person name="Dossat C."/>
            <person name="Segurens B."/>
            <person name="Dasilva C."/>
            <person name="Salanoubat M."/>
            <person name="Levy M."/>
            <person name="Boudet N."/>
            <person name="Castellano S."/>
            <person name="Anthouard V."/>
            <person name="Jubin C."/>
            <person name="Castelli V."/>
            <person name="Katinka M."/>
            <person name="Vacherie B."/>
            <person name="Biemont C."/>
            <person name="Skalli Z."/>
            <person name="Cattolico L."/>
            <person name="Poulain J."/>
            <person name="De Berardinis V."/>
            <person name="Cruaud C."/>
            <person name="Duprat S."/>
            <person name="Brottier P."/>
            <person name="Coutanceau J.-P."/>
            <person name="Gouzy J."/>
            <person name="Parra G."/>
            <person name="Lardier G."/>
            <person name="Chapple C."/>
            <person name="McKernan K.J."/>
            <person name="McEwan P."/>
            <person name="Bosak S."/>
            <person name="Kellis M."/>
            <person name="Volff J.-N."/>
            <person name="Guigo R."/>
            <person name="Zody M.C."/>
            <person name="Mesirov J."/>
            <person name="Lindblad-Toh K."/>
            <person name="Birren B."/>
            <person name="Nusbaum C."/>
            <person name="Kahn D."/>
            <person name="Robinson-Rechavi M."/>
            <person name="Laudet V."/>
            <person name="Schachter V."/>
            <person name="Quetier F."/>
            <person name="Saurin W."/>
            <person name="Scarpelli C."/>
            <person name="Wincker P."/>
            <person name="Lander E.S."/>
            <person name="Weissenbach J."/>
            <person name="Roest Crollius H."/>
        </authorList>
    </citation>
    <scope>NUCLEOTIDE SEQUENCE [LARGE SCALE GENOMIC DNA]</scope>
</reference>
<evidence type="ECO:0000313" key="5">
    <source>
        <dbReference type="Ensembl" id="ENSTNIP00000014187.1"/>
    </source>
</evidence>
<proteinExistence type="predicted"/>
<dbReference type="InterPro" id="IPR050670">
    <property type="entry name" value="STAM"/>
</dbReference>
<feature type="domain" description="SH3" evidence="4">
    <location>
        <begin position="766"/>
        <end position="825"/>
    </location>
</feature>
<accession>H3D101</accession>
<dbReference type="InterPro" id="IPR035835">
    <property type="entry name" value="Eve1_SH3_3"/>
</dbReference>
<dbReference type="HOGENOM" id="CLU_015305_1_0_1"/>
<feature type="compositionally biased region" description="Pro residues" evidence="3">
    <location>
        <begin position="574"/>
        <end position="590"/>
    </location>
</feature>
<feature type="compositionally biased region" description="Polar residues" evidence="3">
    <location>
        <begin position="154"/>
        <end position="172"/>
    </location>
</feature>
<protein>
    <recommendedName>
        <fullName evidence="4">SH3 domain-containing protein</fullName>
    </recommendedName>
</protein>
<dbReference type="PRINTS" id="PR00499">
    <property type="entry name" value="P67PHOX"/>
</dbReference>
<dbReference type="PANTHER" id="PTHR45929">
    <property type="entry name" value="JAK PATHWAY SIGNAL TRANSDUCTION ADAPTOR MOLECULE"/>
    <property type="match status" value="1"/>
</dbReference>
<name>H3D101_TETNG</name>
<dbReference type="Proteomes" id="UP000007303">
    <property type="component" value="Unassembled WGS sequence"/>
</dbReference>
<evidence type="ECO:0000313" key="6">
    <source>
        <dbReference type="Proteomes" id="UP000007303"/>
    </source>
</evidence>
<dbReference type="GO" id="GO:0033565">
    <property type="term" value="C:ESCRT-0 complex"/>
    <property type="evidence" value="ECO:0007669"/>
    <property type="project" value="TreeGrafter"/>
</dbReference>
<dbReference type="PRINTS" id="PR00452">
    <property type="entry name" value="SH3DOMAIN"/>
</dbReference>
<dbReference type="Gene3D" id="2.30.30.40">
    <property type="entry name" value="SH3 Domains"/>
    <property type="match status" value="2"/>
</dbReference>
<feature type="compositionally biased region" description="Low complexity" evidence="3">
    <location>
        <begin position="143"/>
        <end position="153"/>
    </location>
</feature>
<dbReference type="InParanoid" id="H3D101"/>
<sequence>MAEARSEEEEENMRDVREQVVRRQSNNSGGRSDRRKPEHRHSFIQGPLSSIRAAIKRMFLSASTRPTSLSEASRPEITILSAEPLASTSWFPGASGGLPPPPPPAAQIWDPPFLRPFSISSLQPPPSYEEVIREKTQEQVLLPSSSSPARPSSTITIATQTDPGSDPSDSQGEQCRFLTQFYLCAVKRPLRPARPPHPFPIKPSLTDDNTSTTNKLEDGPAAPDVPLERPRPRPRSKVDLQPINREVKVQTLVKLREDGLATIAARTAAVGAKQDPSQGKYLTELLEAFSSDDWGSPDRHSDSSEHSQSDNEEGEAEEDMATLKARIQAFEQQPVVDGRPEPRPRPRLQGLPAKSVPPAVAPKPKNILNAPKPSTLVTPKPATESHPSSHSAPVPAPRPSPPKHATPVGEASSLTPILPPRPVVAPRASLGSTNPGKSTAAGHMNPIPPPRPSNATLAETGEEETQTPAPQNGFAGLLLCKQPILTVQHGLSTETKQPFISFLCFSENWYRAPKQISSSVSNTQSQCPVARQKPLSSPLRKTSESQTKPNPTNGSNSSEPPLPPRPASMKLLPLRPPPFKSNPGRPPPPSISSSLANLTTAPPHKTIPAPSVSSPNQTPSGHTNSSVSTNLMPPRASKKGPPLPPRPKPGHPLYNSHSERRHHPYRLITNSNSPVLFVCQKQDVLIVLDNPSPLEDLTGDGSSGTTITPLIDQSQCLLDLDIQPKPVTDEDKQTKAALEGLNLSDSQSILPELPAEQKEKPAPPPLSGPRCLALFDYEGEENDELTFSQGDVIALQELVGHEWGRGQIHGRVGIFPLNFTKVVEPLPQSVQSAGEAPDPESTSLCGQTVVQTSCKGVHVCVWKWNPVKMTFAVFKTLFRHARPFFLQVGDIITEMESVDEEWIVGVVDGKRGIVPKNYV</sequence>
<dbReference type="Pfam" id="PF00018">
    <property type="entry name" value="SH3_1"/>
    <property type="match status" value="1"/>
</dbReference>
<evidence type="ECO:0000256" key="2">
    <source>
        <dbReference type="PROSITE-ProRule" id="PRU00192"/>
    </source>
</evidence>
<feature type="compositionally biased region" description="Basic and acidic residues" evidence="3">
    <location>
        <begin position="296"/>
        <end position="309"/>
    </location>
</feature>
<dbReference type="SUPFAM" id="SSF50044">
    <property type="entry name" value="SH3-domain"/>
    <property type="match status" value="2"/>
</dbReference>
<feature type="compositionally biased region" description="Pro residues" evidence="3">
    <location>
        <begin position="394"/>
        <end position="404"/>
    </location>
</feature>
<dbReference type="SMART" id="SM00326">
    <property type="entry name" value="SH3"/>
    <property type="match status" value="2"/>
</dbReference>
<dbReference type="GeneTree" id="ENSGT00940000155694"/>